<dbReference type="GO" id="GO:0000166">
    <property type="term" value="F:nucleotide binding"/>
    <property type="evidence" value="ECO:0007669"/>
    <property type="project" value="UniProtKB-KW"/>
</dbReference>
<evidence type="ECO:0000259" key="4">
    <source>
        <dbReference type="Pfam" id="PF18052"/>
    </source>
</evidence>
<keyword evidence="1" id="KW-0677">Repeat</keyword>
<dbReference type="GO" id="GO:0006952">
    <property type="term" value="P:defense response"/>
    <property type="evidence" value="ECO:0007669"/>
    <property type="project" value="UniProtKB-KW"/>
</dbReference>
<evidence type="ECO:0000256" key="3">
    <source>
        <dbReference type="ARBA" id="ARBA00022821"/>
    </source>
</evidence>
<keyword evidence="6" id="KW-1185">Reference proteome</keyword>
<evidence type="ECO:0000256" key="1">
    <source>
        <dbReference type="ARBA" id="ARBA00022737"/>
    </source>
</evidence>
<reference evidence="5 6" key="1">
    <citation type="submission" date="2019-09" db="EMBL/GenBank/DDBJ databases">
        <title>A chromosome-level genome assembly of the Chinese tupelo Nyssa sinensis.</title>
        <authorList>
            <person name="Yang X."/>
            <person name="Kang M."/>
            <person name="Yang Y."/>
            <person name="Xiong H."/>
            <person name="Wang M."/>
            <person name="Zhang Z."/>
            <person name="Wang Z."/>
            <person name="Wu H."/>
            <person name="Ma T."/>
            <person name="Liu J."/>
            <person name="Xi Z."/>
        </authorList>
    </citation>
    <scope>NUCLEOTIDE SEQUENCE [LARGE SCALE GENOMIC DNA]</scope>
    <source>
        <strain evidence="5">J267</strain>
        <tissue evidence="5">Leaf</tissue>
    </source>
</reference>
<name>A0A5J5A750_9ASTE</name>
<sequence>MAESALPFALKRLTSLLNEEMKFLGRNRDVVECIRDALEPTVAFLRHADAMDPEHRPPCVKQALDIAFDIEVVYEEFMLRLAWHVVMEMDSMIAPYLFGLYNSKARSYIP</sequence>
<dbReference type="Pfam" id="PF18052">
    <property type="entry name" value="Rx_N"/>
    <property type="match status" value="1"/>
</dbReference>
<evidence type="ECO:0000313" key="6">
    <source>
        <dbReference type="Proteomes" id="UP000325577"/>
    </source>
</evidence>
<gene>
    <name evidence="5" type="ORF">F0562_007547</name>
</gene>
<proteinExistence type="predicted"/>
<protein>
    <recommendedName>
        <fullName evidence="4">Disease resistance N-terminal domain-containing protein</fullName>
    </recommendedName>
</protein>
<dbReference type="AlphaFoldDB" id="A0A5J5A750"/>
<organism evidence="5 6">
    <name type="scientific">Nyssa sinensis</name>
    <dbReference type="NCBI Taxonomy" id="561372"/>
    <lineage>
        <taxon>Eukaryota</taxon>
        <taxon>Viridiplantae</taxon>
        <taxon>Streptophyta</taxon>
        <taxon>Embryophyta</taxon>
        <taxon>Tracheophyta</taxon>
        <taxon>Spermatophyta</taxon>
        <taxon>Magnoliopsida</taxon>
        <taxon>eudicotyledons</taxon>
        <taxon>Gunneridae</taxon>
        <taxon>Pentapetalae</taxon>
        <taxon>asterids</taxon>
        <taxon>Cornales</taxon>
        <taxon>Nyssaceae</taxon>
        <taxon>Nyssa</taxon>
    </lineage>
</organism>
<keyword evidence="3" id="KW-0611">Plant defense</keyword>
<feature type="domain" description="Disease resistance N-terminal" evidence="4">
    <location>
        <begin position="6"/>
        <end position="84"/>
    </location>
</feature>
<keyword evidence="2" id="KW-0547">Nucleotide-binding</keyword>
<dbReference type="EMBL" id="CM018046">
    <property type="protein sequence ID" value="KAA8525692.1"/>
    <property type="molecule type" value="Genomic_DNA"/>
</dbReference>
<evidence type="ECO:0000313" key="5">
    <source>
        <dbReference type="EMBL" id="KAA8525692.1"/>
    </source>
</evidence>
<dbReference type="InterPro" id="IPR041118">
    <property type="entry name" value="Rx_N"/>
</dbReference>
<evidence type="ECO:0000256" key="2">
    <source>
        <dbReference type="ARBA" id="ARBA00022741"/>
    </source>
</evidence>
<dbReference type="Gene3D" id="1.20.5.4130">
    <property type="match status" value="1"/>
</dbReference>
<dbReference type="Proteomes" id="UP000325577">
    <property type="component" value="Linkage Group LG3"/>
</dbReference>
<accession>A0A5J5A750</accession>